<evidence type="ECO:0000256" key="7">
    <source>
        <dbReference type="ARBA" id="ARBA00038093"/>
    </source>
</evidence>
<evidence type="ECO:0000256" key="1">
    <source>
        <dbReference type="ARBA" id="ARBA00001946"/>
    </source>
</evidence>
<comment type="similarity">
    <text evidence="7 8">Belongs to the PINc/VapC protein family.</text>
</comment>
<dbReference type="InterPro" id="IPR022907">
    <property type="entry name" value="VapC_family"/>
</dbReference>
<accession>A0ABZ3FRZ0</accession>
<dbReference type="EMBL" id="CP154795">
    <property type="protein sequence ID" value="XAN08505.1"/>
    <property type="molecule type" value="Genomic_DNA"/>
</dbReference>
<comment type="function">
    <text evidence="8">Toxic component of a toxin-antitoxin (TA) system. An RNase.</text>
</comment>
<keyword evidence="4 8" id="KW-0479">Metal-binding</keyword>
<evidence type="ECO:0000256" key="5">
    <source>
        <dbReference type="ARBA" id="ARBA00022801"/>
    </source>
</evidence>
<feature type="binding site" evidence="8">
    <location>
        <position position="104"/>
    </location>
    <ligand>
        <name>Mg(2+)</name>
        <dbReference type="ChEBI" id="CHEBI:18420"/>
    </ligand>
</feature>
<keyword evidence="3 8" id="KW-0540">Nuclease</keyword>
<keyword evidence="6 8" id="KW-0460">Magnesium</keyword>
<dbReference type="Pfam" id="PF01850">
    <property type="entry name" value="PIN"/>
    <property type="match status" value="1"/>
</dbReference>
<dbReference type="RefSeq" id="WP_425309963.1">
    <property type="nucleotide sequence ID" value="NZ_CP154795.1"/>
</dbReference>
<keyword evidence="11" id="KW-1185">Reference proteome</keyword>
<evidence type="ECO:0000313" key="11">
    <source>
        <dbReference type="Proteomes" id="UP001442841"/>
    </source>
</evidence>
<organism evidence="10 11">
    <name type="scientific">Ammonicoccus fulvus</name>
    <dbReference type="NCBI Taxonomy" id="3138240"/>
    <lineage>
        <taxon>Bacteria</taxon>
        <taxon>Bacillati</taxon>
        <taxon>Actinomycetota</taxon>
        <taxon>Actinomycetes</taxon>
        <taxon>Propionibacteriales</taxon>
        <taxon>Propionibacteriaceae</taxon>
        <taxon>Ammonicoccus</taxon>
    </lineage>
</organism>
<dbReference type="Proteomes" id="UP001442841">
    <property type="component" value="Chromosome"/>
</dbReference>
<dbReference type="InterPro" id="IPR029060">
    <property type="entry name" value="PIN-like_dom_sf"/>
</dbReference>
<dbReference type="EC" id="3.1.-.-" evidence="8"/>
<keyword evidence="8" id="KW-0800">Toxin</keyword>
<evidence type="ECO:0000256" key="6">
    <source>
        <dbReference type="ARBA" id="ARBA00022842"/>
    </source>
</evidence>
<keyword evidence="5 8" id="KW-0378">Hydrolase</keyword>
<dbReference type="PANTHER" id="PTHR33653">
    <property type="entry name" value="RIBONUCLEASE VAPC2"/>
    <property type="match status" value="1"/>
</dbReference>
<dbReference type="InterPro" id="IPR002716">
    <property type="entry name" value="PIN_dom"/>
</dbReference>
<evidence type="ECO:0000256" key="8">
    <source>
        <dbReference type="HAMAP-Rule" id="MF_00265"/>
    </source>
</evidence>
<gene>
    <name evidence="8" type="primary">vapC</name>
    <name evidence="10" type="ORF">AADG42_14740</name>
</gene>
<evidence type="ECO:0000313" key="10">
    <source>
        <dbReference type="EMBL" id="XAN08505.1"/>
    </source>
</evidence>
<dbReference type="Gene3D" id="3.40.50.1010">
    <property type="entry name" value="5'-nuclease"/>
    <property type="match status" value="1"/>
</dbReference>
<dbReference type="CDD" id="cd18746">
    <property type="entry name" value="PIN_VapC4-5_FitB-like"/>
    <property type="match status" value="1"/>
</dbReference>
<dbReference type="SUPFAM" id="SSF88723">
    <property type="entry name" value="PIN domain-like"/>
    <property type="match status" value="1"/>
</dbReference>
<keyword evidence="2 8" id="KW-1277">Toxin-antitoxin system</keyword>
<evidence type="ECO:0000256" key="2">
    <source>
        <dbReference type="ARBA" id="ARBA00022649"/>
    </source>
</evidence>
<sequence>MTILLDTNVISELRKRPGVVNPRVAAWADAQDTDDLRVSVITVMEIELGVLLVERRDPAQGNILRAWFERAVLGDLSRNLLPVDLAVVRLAAALHVPDPRPERDAYIAATALVHGLTVATRNVADFSPMGVPVLNPWAS</sequence>
<feature type="domain" description="PIN" evidence="9">
    <location>
        <begin position="3"/>
        <end position="122"/>
    </location>
</feature>
<evidence type="ECO:0000256" key="3">
    <source>
        <dbReference type="ARBA" id="ARBA00022722"/>
    </source>
</evidence>
<reference evidence="10 11" key="1">
    <citation type="submission" date="2024-04" db="EMBL/GenBank/DDBJ databases">
        <title>Isolation of an actinomycete strain from pig manure.</title>
        <authorList>
            <person name="Gong T."/>
            <person name="Yu Z."/>
            <person name="An M."/>
            <person name="Wei C."/>
            <person name="Yang W."/>
            <person name="Liu L."/>
        </authorList>
    </citation>
    <scope>NUCLEOTIDE SEQUENCE [LARGE SCALE GENOMIC DNA]</scope>
    <source>
        <strain evidence="10 11">ZF39</strain>
    </source>
</reference>
<evidence type="ECO:0000256" key="4">
    <source>
        <dbReference type="ARBA" id="ARBA00022723"/>
    </source>
</evidence>
<dbReference type="PANTHER" id="PTHR33653:SF1">
    <property type="entry name" value="RIBONUCLEASE VAPC2"/>
    <property type="match status" value="1"/>
</dbReference>
<proteinExistence type="inferred from homology"/>
<comment type="cofactor">
    <cofactor evidence="1 8">
        <name>Mg(2+)</name>
        <dbReference type="ChEBI" id="CHEBI:18420"/>
    </cofactor>
</comment>
<feature type="binding site" evidence="8">
    <location>
        <position position="6"/>
    </location>
    <ligand>
        <name>Mg(2+)</name>
        <dbReference type="ChEBI" id="CHEBI:18420"/>
    </ligand>
</feature>
<evidence type="ECO:0000259" key="9">
    <source>
        <dbReference type="Pfam" id="PF01850"/>
    </source>
</evidence>
<dbReference type="InterPro" id="IPR050556">
    <property type="entry name" value="Type_II_TA_system_RNase"/>
</dbReference>
<dbReference type="HAMAP" id="MF_00265">
    <property type="entry name" value="VapC_Nob1"/>
    <property type="match status" value="1"/>
</dbReference>
<protein>
    <recommendedName>
        <fullName evidence="8">Ribonuclease VapC</fullName>
        <shortName evidence="8">RNase VapC</shortName>
        <ecNumber evidence="8">3.1.-.-</ecNumber>
    </recommendedName>
    <alternativeName>
        <fullName evidence="8">Toxin VapC</fullName>
    </alternativeName>
</protein>
<name>A0ABZ3FRZ0_9ACTN</name>